<protein>
    <submittedName>
        <fullName evidence="2">Uncharacterized protein</fullName>
    </submittedName>
</protein>
<name>A0AAV3PVI2_LITER</name>
<feature type="region of interest" description="Disordered" evidence="1">
    <location>
        <begin position="59"/>
        <end position="100"/>
    </location>
</feature>
<organism evidence="2 3">
    <name type="scientific">Lithospermum erythrorhizon</name>
    <name type="common">Purple gromwell</name>
    <name type="synonym">Lithospermum officinale var. erythrorhizon</name>
    <dbReference type="NCBI Taxonomy" id="34254"/>
    <lineage>
        <taxon>Eukaryota</taxon>
        <taxon>Viridiplantae</taxon>
        <taxon>Streptophyta</taxon>
        <taxon>Embryophyta</taxon>
        <taxon>Tracheophyta</taxon>
        <taxon>Spermatophyta</taxon>
        <taxon>Magnoliopsida</taxon>
        <taxon>eudicotyledons</taxon>
        <taxon>Gunneridae</taxon>
        <taxon>Pentapetalae</taxon>
        <taxon>asterids</taxon>
        <taxon>lamiids</taxon>
        <taxon>Boraginales</taxon>
        <taxon>Boraginaceae</taxon>
        <taxon>Boraginoideae</taxon>
        <taxon>Lithospermeae</taxon>
        <taxon>Lithospermum</taxon>
    </lineage>
</organism>
<keyword evidence="3" id="KW-1185">Reference proteome</keyword>
<feature type="compositionally biased region" description="Basic and acidic residues" evidence="1">
    <location>
        <begin position="180"/>
        <end position="191"/>
    </location>
</feature>
<dbReference type="AlphaFoldDB" id="A0AAV3PVI2"/>
<evidence type="ECO:0000313" key="3">
    <source>
        <dbReference type="Proteomes" id="UP001454036"/>
    </source>
</evidence>
<comment type="caution">
    <text evidence="2">The sequence shown here is derived from an EMBL/GenBank/DDBJ whole genome shotgun (WGS) entry which is preliminary data.</text>
</comment>
<dbReference type="EMBL" id="BAABME010002725">
    <property type="protein sequence ID" value="GAA0155824.1"/>
    <property type="molecule type" value="Genomic_DNA"/>
</dbReference>
<feature type="region of interest" description="Disordered" evidence="1">
    <location>
        <begin position="173"/>
        <end position="197"/>
    </location>
</feature>
<dbReference type="Proteomes" id="UP001454036">
    <property type="component" value="Unassembled WGS sequence"/>
</dbReference>
<reference evidence="2 3" key="1">
    <citation type="submission" date="2024-01" db="EMBL/GenBank/DDBJ databases">
        <title>The complete chloroplast genome sequence of Lithospermum erythrorhizon: insights into the phylogenetic relationship among Boraginaceae species and the maternal lineages of purple gromwells.</title>
        <authorList>
            <person name="Okada T."/>
            <person name="Watanabe K."/>
        </authorList>
    </citation>
    <scope>NUCLEOTIDE SEQUENCE [LARGE SCALE GENOMIC DNA]</scope>
</reference>
<evidence type="ECO:0000256" key="1">
    <source>
        <dbReference type="SAM" id="MobiDB-lite"/>
    </source>
</evidence>
<sequence length="246" mass="27876">MKEGMDENTSMFYDPLALQATEKSFYEIISKKCPSNYIDKNNECPNILNERMCESNGNSFDPSLSGDPGFHPSNRSIESPFTSSPPLVHSVNSSRSDSEGQIDSFMNMNLIPNKFSDTESKLKLWKGVEEARKFLPSNSELVIDLDKNTLAPKQVEDAPKAVVIVEKDHSTSSRGRKNLCLHDSDLDERSSKQSAVSEDEVELSKMFDNLFLRDFKGVTISSKGDVKYHNGFNKFWKHNRLPREPR</sequence>
<feature type="compositionally biased region" description="Polar residues" evidence="1">
    <location>
        <begin position="73"/>
        <end position="100"/>
    </location>
</feature>
<accession>A0AAV3PVI2</accession>
<gene>
    <name evidence="2" type="ORF">LIER_13464</name>
</gene>
<evidence type="ECO:0000313" key="2">
    <source>
        <dbReference type="EMBL" id="GAA0155824.1"/>
    </source>
</evidence>
<proteinExistence type="predicted"/>